<proteinExistence type="predicted"/>
<protein>
    <submittedName>
        <fullName evidence="2">Uncharacterized protein</fullName>
    </submittedName>
</protein>
<dbReference type="STRING" id="112413.SAMN05421854_13215"/>
<gene>
    <name evidence="2" type="ORF">SAMN05421854_13215</name>
</gene>
<feature type="region of interest" description="Disordered" evidence="1">
    <location>
        <begin position="577"/>
        <end position="597"/>
    </location>
</feature>
<accession>A0A1I6BM64</accession>
<evidence type="ECO:0000313" key="2">
    <source>
        <dbReference type="EMBL" id="SFQ82010.1"/>
    </source>
</evidence>
<name>A0A1I6BM64_9PSEU</name>
<dbReference type="Proteomes" id="UP000199137">
    <property type="component" value="Unassembled WGS sequence"/>
</dbReference>
<dbReference type="EMBL" id="FOWC01000032">
    <property type="protein sequence ID" value="SFQ82010.1"/>
    <property type="molecule type" value="Genomic_DNA"/>
</dbReference>
<evidence type="ECO:0000313" key="3">
    <source>
        <dbReference type="Proteomes" id="UP000199137"/>
    </source>
</evidence>
<dbReference type="AlphaFoldDB" id="A0A1I6BM64"/>
<evidence type="ECO:0000256" key="1">
    <source>
        <dbReference type="SAM" id="MobiDB-lite"/>
    </source>
</evidence>
<organism evidence="2 3">
    <name type="scientific">Amycolatopsis rubida</name>
    <dbReference type="NCBI Taxonomy" id="112413"/>
    <lineage>
        <taxon>Bacteria</taxon>
        <taxon>Bacillati</taxon>
        <taxon>Actinomycetota</taxon>
        <taxon>Actinomycetes</taxon>
        <taxon>Pseudonocardiales</taxon>
        <taxon>Pseudonocardiaceae</taxon>
        <taxon>Amycolatopsis</taxon>
    </lineage>
</organism>
<reference evidence="3" key="1">
    <citation type="submission" date="2016-10" db="EMBL/GenBank/DDBJ databases">
        <authorList>
            <person name="Varghese N."/>
            <person name="Submissions S."/>
        </authorList>
    </citation>
    <scope>NUCLEOTIDE SEQUENCE [LARGE SCALE GENOMIC DNA]</scope>
    <source>
        <strain evidence="3">DSM 44637</strain>
    </source>
</reference>
<sequence length="597" mass="64203">MVGADTRTGSTVRSDQYERTGLPLLTVDALRAASLTLPDVESVSVPLSAAGGGKRHVPVPEKVPYYARGCRHAPSGEGVPAVLIEALPTVCKHCLPRLEVPQHVAALWNVAARIVSAHAELERMRSSTRARTWPGYAAALAAAPRNDDSAVAELLEAGSACTGDRARLAEAWSEISAAWDGFLRDYRRAAPAADLTAAVSAACEAAVADPAMQRQASMLSRIVADADGWGRRYPLAGLAIEAWKAARSRGDGARGSLDFALVAVGEHLGGKHVRDVSLLPRPARTPYLGDCSPGAWADREFDRLWRDTVAGWVGILETEYRAPEPERSDDHQLILVASWPLTRRGDRELAYLSQYDQIGPAVPAGRRRLIGDYGMQGWEPAWSVVLAVPAFAAAHAADLASVRHGQQSIPGPVLSPGSDGAAEHALRMLRTRYPYLPGDAEADGARARPTRTVIRARAERRPVHGNVIRLRPSTGHVADGSREQAWSWCEGRTAWIPDDTTGSAPAIAVLNDILDQIHRPSVLVEVETGPRPATTRHRLAGDLVGLDAARNEIRFAPLGGHAALRIPLRRVIAVTGHPDQHDEDSELDPGWLVADQT</sequence>